<sequence length="57" mass="6258">MMLRRPCWICGYGGIEQAGSDGILAHPLPYSPLLAWRLQGQQAVVMTVELASSEQEV</sequence>
<comment type="caution">
    <text evidence="1">The sequence shown here is derived from an EMBL/GenBank/DDBJ whole genome shotgun (WGS) entry which is preliminary data.</text>
</comment>
<evidence type="ECO:0000313" key="2">
    <source>
        <dbReference type="Proteomes" id="UP001558613"/>
    </source>
</evidence>
<accession>A0ABR3L4Y7</accession>
<organism evidence="1 2">
    <name type="scientific">Cirrhinus molitorella</name>
    <name type="common">mud carp</name>
    <dbReference type="NCBI Taxonomy" id="172907"/>
    <lineage>
        <taxon>Eukaryota</taxon>
        <taxon>Metazoa</taxon>
        <taxon>Chordata</taxon>
        <taxon>Craniata</taxon>
        <taxon>Vertebrata</taxon>
        <taxon>Euteleostomi</taxon>
        <taxon>Actinopterygii</taxon>
        <taxon>Neopterygii</taxon>
        <taxon>Teleostei</taxon>
        <taxon>Ostariophysi</taxon>
        <taxon>Cypriniformes</taxon>
        <taxon>Cyprinidae</taxon>
        <taxon>Labeoninae</taxon>
        <taxon>Labeonini</taxon>
        <taxon>Cirrhinus</taxon>
    </lineage>
</organism>
<evidence type="ECO:0000313" key="1">
    <source>
        <dbReference type="EMBL" id="KAL1246819.1"/>
    </source>
</evidence>
<dbReference type="Proteomes" id="UP001558613">
    <property type="component" value="Unassembled WGS sequence"/>
</dbReference>
<protein>
    <submittedName>
        <fullName evidence="1">Uncharacterized protein</fullName>
    </submittedName>
</protein>
<proteinExistence type="predicted"/>
<reference evidence="1 2" key="1">
    <citation type="submission" date="2023-09" db="EMBL/GenBank/DDBJ databases">
        <authorList>
            <person name="Wang M."/>
        </authorList>
    </citation>
    <scope>NUCLEOTIDE SEQUENCE [LARGE SCALE GENOMIC DNA]</scope>
    <source>
        <strain evidence="1">GT-2023</strain>
        <tissue evidence="1">Liver</tissue>
    </source>
</reference>
<name>A0ABR3L4Y7_9TELE</name>
<dbReference type="EMBL" id="JAYMGO010000091">
    <property type="protein sequence ID" value="KAL1246819.1"/>
    <property type="molecule type" value="Genomic_DNA"/>
</dbReference>
<gene>
    <name evidence="1" type="ORF">QQF64_034807</name>
</gene>
<keyword evidence="2" id="KW-1185">Reference proteome</keyword>